<evidence type="ECO:0000313" key="2">
    <source>
        <dbReference type="Proteomes" id="UP000325797"/>
    </source>
</evidence>
<keyword evidence="2" id="KW-1185">Reference proteome</keyword>
<dbReference type="KEGG" id="hadh:FRZ61_50510"/>
<reference evidence="1 2" key="1">
    <citation type="submission" date="2019-08" db="EMBL/GenBank/DDBJ databases">
        <title>Hyperibacter terrae gen. nov., sp. nov. and Hyperibacter viscosus sp. nov., two new members in the family Rhodospirillaceae isolated from the rhizosphere of Hypericum perforatum.</title>
        <authorList>
            <person name="Noviana Z."/>
        </authorList>
    </citation>
    <scope>NUCLEOTIDE SEQUENCE [LARGE SCALE GENOMIC DNA]</scope>
    <source>
        <strain evidence="1 2">R5959</strain>
    </source>
</reference>
<protein>
    <submittedName>
        <fullName evidence="1">Uncharacterized protein</fullName>
    </submittedName>
</protein>
<dbReference type="OrthoDB" id="7347529at2"/>
<gene>
    <name evidence="1" type="ORF">FRZ61_50510</name>
</gene>
<dbReference type="Pfam" id="PF06475">
    <property type="entry name" value="Glycolipid_bind"/>
    <property type="match status" value="1"/>
</dbReference>
<organism evidence="1 2">
    <name type="scientific">Hypericibacter adhaerens</name>
    <dbReference type="NCBI Taxonomy" id="2602016"/>
    <lineage>
        <taxon>Bacteria</taxon>
        <taxon>Pseudomonadati</taxon>
        <taxon>Pseudomonadota</taxon>
        <taxon>Alphaproteobacteria</taxon>
        <taxon>Rhodospirillales</taxon>
        <taxon>Dongiaceae</taxon>
        <taxon>Hypericibacter</taxon>
    </lineage>
</organism>
<dbReference type="Proteomes" id="UP000325797">
    <property type="component" value="Chromosome"/>
</dbReference>
<dbReference type="AlphaFoldDB" id="A0A5J6N7M2"/>
<evidence type="ECO:0000313" key="1">
    <source>
        <dbReference type="EMBL" id="QEX25105.1"/>
    </source>
</evidence>
<dbReference type="RefSeq" id="WP_151120393.1">
    <property type="nucleotide sequence ID" value="NZ_CP042582.1"/>
</dbReference>
<accession>A0A5J6N7M2</accession>
<dbReference type="SUPFAM" id="SSF159275">
    <property type="entry name" value="PA1994-like"/>
    <property type="match status" value="1"/>
</dbReference>
<proteinExistence type="predicted"/>
<dbReference type="InterPro" id="IPR009467">
    <property type="entry name" value="Glycolipid-bd_prot_put"/>
</dbReference>
<dbReference type="EMBL" id="CP042582">
    <property type="protein sequence ID" value="QEX25105.1"/>
    <property type="molecule type" value="Genomic_DNA"/>
</dbReference>
<name>A0A5J6N7M2_9PROT</name>
<sequence length="200" mass="22801">MNPVSQGLLPPERSYFWASLQGPGMEQLRIRLDPVENVAHSLVMGIEDGLPYRLHYKIKWGSDWRIRKLALESHTTDGMRERIFKGDGRGHWRDDQGEPQPELDGCIDVDIAVTPFTNSFPVRRLELAPGQSQEIRVLYVSVPGLAVKPVTQRYTCREQANGRHKVTYEGYPAGFSADLELDRDGLVIDYPDLFRRVAPR</sequence>